<gene>
    <name evidence="1" type="ORF">VSX56_20100</name>
</gene>
<dbReference type="Proteomes" id="UP001438953">
    <property type="component" value="Unassembled WGS sequence"/>
</dbReference>
<reference evidence="1 2" key="2">
    <citation type="submission" date="2024-06" db="EMBL/GenBank/DDBJ databases">
        <title>Thioclava kandeliae sp. nov. from a rhizosphere soil sample of Kandelia candel in a mangrove.</title>
        <authorList>
            <person name="Mu T."/>
        </authorList>
    </citation>
    <scope>NUCLEOTIDE SEQUENCE [LARGE SCALE GENOMIC DNA]</scope>
    <source>
        <strain evidence="1 2">CPCC 100088</strain>
    </source>
</reference>
<evidence type="ECO:0000313" key="2">
    <source>
        <dbReference type="Proteomes" id="UP001438953"/>
    </source>
</evidence>
<organism evidence="1 2">
    <name type="scientific">Thioclava kandeliae</name>
    <dbReference type="NCBI Taxonomy" id="3070818"/>
    <lineage>
        <taxon>Bacteria</taxon>
        <taxon>Pseudomonadati</taxon>
        <taxon>Pseudomonadota</taxon>
        <taxon>Alphaproteobacteria</taxon>
        <taxon>Rhodobacterales</taxon>
        <taxon>Paracoccaceae</taxon>
        <taxon>Thioclava</taxon>
    </lineage>
</organism>
<comment type="caution">
    <text evidence="1">The sequence shown here is derived from an EMBL/GenBank/DDBJ whole genome shotgun (WGS) entry which is preliminary data.</text>
</comment>
<proteinExistence type="predicted"/>
<evidence type="ECO:0008006" key="3">
    <source>
        <dbReference type="Google" id="ProtNLM"/>
    </source>
</evidence>
<keyword evidence="2" id="KW-1185">Reference proteome</keyword>
<name>A0ABV1SMC5_9RHOB</name>
<protein>
    <recommendedName>
        <fullName evidence="3">Helix-turn-helix domain-containing protein</fullName>
    </recommendedName>
</protein>
<evidence type="ECO:0000313" key="1">
    <source>
        <dbReference type="EMBL" id="MER5174048.1"/>
    </source>
</evidence>
<dbReference type="RefSeq" id="WP_350939324.1">
    <property type="nucleotide sequence ID" value="NZ_JAYWLC010000049.1"/>
</dbReference>
<reference evidence="1 2" key="1">
    <citation type="submission" date="2024-01" db="EMBL/GenBank/DDBJ databases">
        <authorList>
            <person name="Deng Y."/>
            <person name="Su J."/>
        </authorList>
    </citation>
    <scope>NUCLEOTIDE SEQUENCE [LARGE SCALE GENOMIC DNA]</scope>
    <source>
        <strain evidence="1 2">CPCC 100088</strain>
    </source>
</reference>
<accession>A0ABV1SMC5</accession>
<sequence length="139" mass="14922">MVNRAKLQPFPEALLADALWRSLPRRAECQAVKVVASADGNFFWFGGFAGLVEAGPVTVRVARGAPHEAQIRRAMWVEAISAEGLARDVLPVWAELVQCALPADILGAMFPSGLGPVALASQFGICRQTAARYLRGYDG</sequence>
<dbReference type="EMBL" id="JAYWLC010000049">
    <property type="protein sequence ID" value="MER5174048.1"/>
    <property type="molecule type" value="Genomic_DNA"/>
</dbReference>